<dbReference type="AlphaFoldDB" id="A0A1F5T323"/>
<evidence type="ECO:0000313" key="3">
    <source>
        <dbReference type="Proteomes" id="UP000179001"/>
    </source>
</evidence>
<keyword evidence="1" id="KW-1133">Transmembrane helix</keyword>
<accession>A0A1F5T323</accession>
<evidence type="ECO:0000313" key="2">
    <source>
        <dbReference type="EMBL" id="OGF33384.1"/>
    </source>
</evidence>
<name>A0A1F5T323_9BACT</name>
<dbReference type="EMBL" id="MFGJ01000001">
    <property type="protein sequence ID" value="OGF33384.1"/>
    <property type="molecule type" value="Genomic_DNA"/>
</dbReference>
<feature type="transmembrane region" description="Helical" evidence="1">
    <location>
        <begin position="6"/>
        <end position="25"/>
    </location>
</feature>
<proteinExistence type="predicted"/>
<reference evidence="2 3" key="1">
    <citation type="journal article" date="2016" name="Nat. Commun.">
        <title>Thousands of microbial genomes shed light on interconnected biogeochemical processes in an aquifer system.</title>
        <authorList>
            <person name="Anantharaman K."/>
            <person name="Brown C.T."/>
            <person name="Hug L.A."/>
            <person name="Sharon I."/>
            <person name="Castelle C.J."/>
            <person name="Probst A.J."/>
            <person name="Thomas B.C."/>
            <person name="Singh A."/>
            <person name="Wilkins M.J."/>
            <person name="Karaoz U."/>
            <person name="Brodie E.L."/>
            <person name="Williams K.H."/>
            <person name="Hubbard S.S."/>
            <person name="Banfield J.F."/>
        </authorList>
    </citation>
    <scope>NUCLEOTIDE SEQUENCE [LARGE SCALE GENOMIC DNA]</scope>
</reference>
<protein>
    <submittedName>
        <fullName evidence="2">Uncharacterized protein</fullName>
    </submittedName>
</protein>
<keyword evidence="1" id="KW-0812">Transmembrane</keyword>
<dbReference type="STRING" id="1798002.A2478_01635"/>
<comment type="caution">
    <text evidence="2">The sequence shown here is derived from an EMBL/GenBank/DDBJ whole genome shotgun (WGS) entry which is preliminary data.</text>
</comment>
<evidence type="ECO:0000256" key="1">
    <source>
        <dbReference type="SAM" id="Phobius"/>
    </source>
</evidence>
<keyword evidence="1" id="KW-0472">Membrane</keyword>
<sequence>MKNLLDFYSLLFALLVKFGIQNLFLSMDKKYRTTLAKYFSLVYLAHRNGLSDDNNESQLNLLRTRMKEEGFPRLLLDLIESTAKNI</sequence>
<dbReference type="Proteomes" id="UP000179001">
    <property type="component" value="Unassembled WGS sequence"/>
</dbReference>
<organism evidence="2 3">
    <name type="scientific">Candidatus Falkowbacteria bacterium RIFOXYC2_FULL_36_12</name>
    <dbReference type="NCBI Taxonomy" id="1798002"/>
    <lineage>
        <taxon>Bacteria</taxon>
        <taxon>Candidatus Falkowiibacteriota</taxon>
    </lineage>
</organism>
<gene>
    <name evidence="2" type="ORF">A2478_01635</name>
</gene>